<dbReference type="SUPFAM" id="SSF46767">
    <property type="entry name" value="Methylated DNA-protein cysteine methyltransferase, C-terminal domain"/>
    <property type="match status" value="1"/>
</dbReference>
<dbReference type="GO" id="GO:0003908">
    <property type="term" value="F:methylated-DNA-[protein]-cysteine S-methyltransferase activity"/>
    <property type="evidence" value="ECO:0007669"/>
    <property type="project" value="UniProtKB-EC"/>
</dbReference>
<keyword evidence="4 10" id="KW-0489">Methyltransferase</keyword>
<comment type="caution">
    <text evidence="10">The sequence shown here is derived from an EMBL/GenBank/DDBJ whole genome shotgun (WGS) entry which is preliminary data.</text>
</comment>
<dbReference type="PROSITE" id="PS00374">
    <property type="entry name" value="MGMT"/>
    <property type="match status" value="1"/>
</dbReference>
<evidence type="ECO:0000256" key="3">
    <source>
        <dbReference type="ARBA" id="ARBA00011918"/>
    </source>
</evidence>
<dbReference type="Gene3D" id="1.10.10.10">
    <property type="entry name" value="Winged helix-like DNA-binding domain superfamily/Winged helix DNA-binding domain"/>
    <property type="match status" value="1"/>
</dbReference>
<evidence type="ECO:0000313" key="10">
    <source>
        <dbReference type="EMBL" id="KKW17383.1"/>
    </source>
</evidence>
<dbReference type="Pfam" id="PF01035">
    <property type="entry name" value="DNA_binding_1"/>
    <property type="match status" value="1"/>
</dbReference>
<dbReference type="PANTHER" id="PTHR10815:SF13">
    <property type="entry name" value="METHYLATED-DNA--PROTEIN-CYSTEINE METHYLTRANSFERASE"/>
    <property type="match status" value="1"/>
</dbReference>
<evidence type="ECO:0000259" key="9">
    <source>
        <dbReference type="Pfam" id="PF01035"/>
    </source>
</evidence>
<dbReference type="InterPro" id="IPR001497">
    <property type="entry name" value="MethylDNA_cys_MeTrfase_AS"/>
</dbReference>
<dbReference type="GO" id="GO:0032259">
    <property type="term" value="P:methylation"/>
    <property type="evidence" value="ECO:0007669"/>
    <property type="project" value="UniProtKB-KW"/>
</dbReference>
<dbReference type="EC" id="2.1.1.63" evidence="3"/>
<evidence type="ECO:0000256" key="5">
    <source>
        <dbReference type="ARBA" id="ARBA00022679"/>
    </source>
</evidence>
<feature type="domain" description="Methylated-DNA-[protein]-cysteine S-methyltransferase DNA binding" evidence="9">
    <location>
        <begin position="2"/>
        <end position="82"/>
    </location>
</feature>
<dbReference type="Proteomes" id="UP000033982">
    <property type="component" value="Unassembled WGS sequence"/>
</dbReference>
<evidence type="ECO:0000256" key="4">
    <source>
        <dbReference type="ARBA" id="ARBA00022603"/>
    </source>
</evidence>
<evidence type="ECO:0000313" key="11">
    <source>
        <dbReference type="Proteomes" id="UP000033982"/>
    </source>
</evidence>
<proteinExistence type="inferred from homology"/>
<comment type="catalytic activity">
    <reaction evidence="8">
        <text>a 6-O-methyl-2'-deoxyguanosine in DNA + L-cysteinyl-[protein] = S-methyl-L-cysteinyl-[protein] + a 2'-deoxyguanosine in DNA</text>
        <dbReference type="Rhea" id="RHEA:24000"/>
        <dbReference type="Rhea" id="RHEA-COMP:10131"/>
        <dbReference type="Rhea" id="RHEA-COMP:10132"/>
        <dbReference type="Rhea" id="RHEA-COMP:11367"/>
        <dbReference type="Rhea" id="RHEA-COMP:11368"/>
        <dbReference type="ChEBI" id="CHEBI:29950"/>
        <dbReference type="ChEBI" id="CHEBI:82612"/>
        <dbReference type="ChEBI" id="CHEBI:85445"/>
        <dbReference type="ChEBI" id="CHEBI:85448"/>
        <dbReference type="EC" id="2.1.1.63"/>
    </reaction>
</comment>
<evidence type="ECO:0000256" key="7">
    <source>
        <dbReference type="ARBA" id="ARBA00023204"/>
    </source>
</evidence>
<gene>
    <name evidence="10" type="ORF">UY58_C0004G0007</name>
</gene>
<evidence type="ECO:0000256" key="6">
    <source>
        <dbReference type="ARBA" id="ARBA00022763"/>
    </source>
</evidence>
<dbReference type="InterPro" id="IPR014048">
    <property type="entry name" value="MethylDNA_cys_MeTrfase_DNA-bd"/>
</dbReference>
<dbReference type="FunFam" id="1.10.10.10:FF:000214">
    <property type="entry name" value="Methylated-DNA--protein-cysteine methyltransferase"/>
    <property type="match status" value="1"/>
</dbReference>
<sequence>MDFAKIVLEHVSKIPCGKVLTYKELASATGRPRAYRAVGNALHHNPRPLEVPCHRVIKSDGRVGGYIYGSKKKIGLLRQEGIKIEHGRIRNFTK</sequence>
<dbReference type="GO" id="GO:0006281">
    <property type="term" value="P:DNA repair"/>
    <property type="evidence" value="ECO:0007669"/>
    <property type="project" value="UniProtKB-KW"/>
</dbReference>
<name>A0A0G1WF23_9BACT</name>
<dbReference type="AlphaFoldDB" id="A0A0G1WF23"/>
<dbReference type="NCBIfam" id="TIGR00589">
    <property type="entry name" value="ogt"/>
    <property type="match status" value="1"/>
</dbReference>
<comment type="similarity">
    <text evidence="2">Belongs to the MGMT family.</text>
</comment>
<keyword evidence="7" id="KW-0234">DNA repair</keyword>
<reference evidence="10 11" key="1">
    <citation type="journal article" date="2015" name="Nature">
        <title>rRNA introns, odd ribosomes, and small enigmatic genomes across a large radiation of phyla.</title>
        <authorList>
            <person name="Brown C.T."/>
            <person name="Hug L.A."/>
            <person name="Thomas B.C."/>
            <person name="Sharon I."/>
            <person name="Castelle C.J."/>
            <person name="Singh A."/>
            <person name="Wilkins M.J."/>
            <person name="Williams K.H."/>
            <person name="Banfield J.F."/>
        </authorList>
    </citation>
    <scope>NUCLEOTIDE SEQUENCE [LARGE SCALE GENOMIC DNA]</scope>
</reference>
<comment type="catalytic activity">
    <reaction evidence="1">
        <text>a 4-O-methyl-thymidine in DNA + L-cysteinyl-[protein] = a thymidine in DNA + S-methyl-L-cysteinyl-[protein]</text>
        <dbReference type="Rhea" id="RHEA:53428"/>
        <dbReference type="Rhea" id="RHEA-COMP:10131"/>
        <dbReference type="Rhea" id="RHEA-COMP:10132"/>
        <dbReference type="Rhea" id="RHEA-COMP:13555"/>
        <dbReference type="Rhea" id="RHEA-COMP:13556"/>
        <dbReference type="ChEBI" id="CHEBI:29950"/>
        <dbReference type="ChEBI" id="CHEBI:82612"/>
        <dbReference type="ChEBI" id="CHEBI:137386"/>
        <dbReference type="ChEBI" id="CHEBI:137387"/>
        <dbReference type="EC" id="2.1.1.63"/>
    </reaction>
</comment>
<keyword evidence="6" id="KW-0227">DNA damage</keyword>
<evidence type="ECO:0000256" key="8">
    <source>
        <dbReference type="ARBA" id="ARBA00049348"/>
    </source>
</evidence>
<dbReference type="InterPro" id="IPR036388">
    <property type="entry name" value="WH-like_DNA-bd_sf"/>
</dbReference>
<evidence type="ECO:0000256" key="1">
    <source>
        <dbReference type="ARBA" id="ARBA00001286"/>
    </source>
</evidence>
<dbReference type="CDD" id="cd06445">
    <property type="entry name" value="ATase"/>
    <property type="match status" value="1"/>
</dbReference>
<evidence type="ECO:0000256" key="2">
    <source>
        <dbReference type="ARBA" id="ARBA00008711"/>
    </source>
</evidence>
<accession>A0A0G1WF23</accession>
<keyword evidence="5 10" id="KW-0808">Transferase</keyword>
<protein>
    <recommendedName>
        <fullName evidence="3">methylated-DNA--[protein]-cysteine S-methyltransferase</fullName>
        <ecNumber evidence="3">2.1.1.63</ecNumber>
    </recommendedName>
</protein>
<dbReference type="EMBL" id="LCQN01000004">
    <property type="protein sequence ID" value="KKW17383.1"/>
    <property type="molecule type" value="Genomic_DNA"/>
</dbReference>
<dbReference type="InterPro" id="IPR036217">
    <property type="entry name" value="MethylDNA_cys_MeTrfase_DNAb"/>
</dbReference>
<dbReference type="PANTHER" id="PTHR10815">
    <property type="entry name" value="METHYLATED-DNA--PROTEIN-CYSTEINE METHYLTRANSFERASE"/>
    <property type="match status" value="1"/>
</dbReference>
<organism evidence="10 11">
    <name type="scientific">Candidatus Magasanikbacteria bacterium GW2011_GWA2_50_22</name>
    <dbReference type="NCBI Taxonomy" id="1619043"/>
    <lineage>
        <taxon>Bacteria</taxon>
        <taxon>Candidatus Magasanikiibacteriota</taxon>
    </lineage>
</organism>